<accession>A0A1I2G0D3</accession>
<dbReference type="AlphaFoldDB" id="A0A1I2G0D3"/>
<proteinExistence type="predicted"/>
<dbReference type="EMBL" id="FONV01000006">
    <property type="protein sequence ID" value="SFF10081.1"/>
    <property type="molecule type" value="Genomic_DNA"/>
</dbReference>
<keyword evidence="1" id="KW-0812">Transmembrane</keyword>
<reference evidence="2 3" key="1">
    <citation type="submission" date="2016-10" db="EMBL/GenBank/DDBJ databases">
        <authorList>
            <person name="de Groot N.N."/>
        </authorList>
    </citation>
    <scope>NUCLEOTIDE SEQUENCE [LARGE SCALE GENOMIC DNA]</scope>
    <source>
        <strain evidence="2 3">DSM 43019</strain>
    </source>
</reference>
<name>A0A1I2G0D3_9ACTN</name>
<evidence type="ECO:0000313" key="2">
    <source>
        <dbReference type="EMBL" id="SFF10081.1"/>
    </source>
</evidence>
<feature type="transmembrane region" description="Helical" evidence="1">
    <location>
        <begin position="90"/>
        <end position="112"/>
    </location>
</feature>
<sequence length="139" mass="14014">MARCPVVTKRASTVIRRPGVGAVFGGVVLLGFGALAVLVLVLLVSPASFVSLMPGWLAKDGSTSSAVWLVAGLSAALAVVVAVRRGPVRWLRGTVITVLVTGALLCGVYAFATGPAGRSPVPENTCVAYSGGRHTCPGG</sequence>
<feature type="transmembrane region" description="Helical" evidence="1">
    <location>
        <begin position="65"/>
        <end position="83"/>
    </location>
</feature>
<gene>
    <name evidence="2" type="ORF">SAMN05421541_10632</name>
</gene>
<keyword evidence="1" id="KW-0472">Membrane</keyword>
<dbReference type="STRING" id="35752.SAMN05421541_10632"/>
<keyword evidence="1" id="KW-1133">Transmembrane helix</keyword>
<keyword evidence="3" id="KW-1185">Reference proteome</keyword>
<evidence type="ECO:0000256" key="1">
    <source>
        <dbReference type="SAM" id="Phobius"/>
    </source>
</evidence>
<feature type="transmembrane region" description="Helical" evidence="1">
    <location>
        <begin position="20"/>
        <end position="45"/>
    </location>
</feature>
<evidence type="ECO:0000313" key="3">
    <source>
        <dbReference type="Proteomes" id="UP000199645"/>
    </source>
</evidence>
<dbReference type="Proteomes" id="UP000199645">
    <property type="component" value="Unassembled WGS sequence"/>
</dbReference>
<organism evidence="2 3">
    <name type="scientific">Actinoplanes philippinensis</name>
    <dbReference type="NCBI Taxonomy" id="35752"/>
    <lineage>
        <taxon>Bacteria</taxon>
        <taxon>Bacillati</taxon>
        <taxon>Actinomycetota</taxon>
        <taxon>Actinomycetes</taxon>
        <taxon>Micromonosporales</taxon>
        <taxon>Micromonosporaceae</taxon>
        <taxon>Actinoplanes</taxon>
    </lineage>
</organism>
<protein>
    <submittedName>
        <fullName evidence="2">Uncharacterized protein</fullName>
    </submittedName>
</protein>